<keyword evidence="6 10" id="KW-1133">Transmembrane helix</keyword>
<dbReference type="InterPro" id="IPR036640">
    <property type="entry name" value="ABC1_TM_sf"/>
</dbReference>
<dbReference type="SMART" id="SM00382">
    <property type="entry name" value="AAA"/>
    <property type="match status" value="1"/>
</dbReference>
<feature type="transmembrane region" description="Helical" evidence="10">
    <location>
        <begin position="532"/>
        <end position="551"/>
    </location>
</feature>
<reference evidence="13" key="1">
    <citation type="journal article" date="2023" name="Mol. Phylogenet. Evol.">
        <title>Genome-scale phylogeny and comparative genomics of the fungal order Sordariales.</title>
        <authorList>
            <person name="Hensen N."/>
            <person name="Bonometti L."/>
            <person name="Westerberg I."/>
            <person name="Brannstrom I.O."/>
            <person name="Guillou S."/>
            <person name="Cros-Aarteil S."/>
            <person name="Calhoun S."/>
            <person name="Haridas S."/>
            <person name="Kuo A."/>
            <person name="Mondo S."/>
            <person name="Pangilinan J."/>
            <person name="Riley R."/>
            <person name="LaButti K."/>
            <person name="Andreopoulos B."/>
            <person name="Lipzen A."/>
            <person name="Chen C."/>
            <person name="Yan M."/>
            <person name="Daum C."/>
            <person name="Ng V."/>
            <person name="Clum A."/>
            <person name="Steindorff A."/>
            <person name="Ohm R.A."/>
            <person name="Martin F."/>
            <person name="Silar P."/>
            <person name="Natvig D.O."/>
            <person name="Lalanne C."/>
            <person name="Gautier V."/>
            <person name="Ament-Velasquez S.L."/>
            <person name="Kruys A."/>
            <person name="Hutchinson M.I."/>
            <person name="Powell A.J."/>
            <person name="Barry K."/>
            <person name="Miller A.N."/>
            <person name="Grigoriev I.V."/>
            <person name="Debuchy R."/>
            <person name="Gladieux P."/>
            <person name="Hiltunen Thoren M."/>
            <person name="Johannesson H."/>
        </authorList>
    </citation>
    <scope>NUCLEOTIDE SEQUENCE</scope>
    <source>
        <strain evidence="13">PSN293</strain>
    </source>
</reference>
<feature type="transmembrane region" description="Helical" evidence="10">
    <location>
        <begin position="163"/>
        <end position="186"/>
    </location>
</feature>
<feature type="compositionally biased region" description="Low complexity" evidence="9">
    <location>
        <begin position="225"/>
        <end position="244"/>
    </location>
</feature>
<keyword evidence="14" id="KW-1185">Reference proteome</keyword>
<comment type="similarity">
    <text evidence="8">Belongs to the ABC transporter superfamily. ABCB family. Heavy Metal importer (TC 3.A.1.210) subfamily.</text>
</comment>
<feature type="region of interest" description="Disordered" evidence="9">
    <location>
        <begin position="858"/>
        <end position="939"/>
    </location>
</feature>
<accession>A0AAN7BDR0</accession>
<evidence type="ECO:0000256" key="3">
    <source>
        <dbReference type="ARBA" id="ARBA00022692"/>
    </source>
</evidence>
<feature type="transmembrane region" description="Helical" evidence="10">
    <location>
        <begin position="68"/>
        <end position="89"/>
    </location>
</feature>
<dbReference type="Gene3D" id="3.40.50.300">
    <property type="entry name" value="P-loop containing nucleotide triphosphate hydrolases"/>
    <property type="match status" value="1"/>
</dbReference>
<dbReference type="AlphaFoldDB" id="A0AAN7BDR0"/>
<comment type="caution">
    <text evidence="13">The sequence shown here is derived from an EMBL/GenBank/DDBJ whole genome shotgun (WGS) entry which is preliminary data.</text>
</comment>
<dbReference type="InterPro" id="IPR003593">
    <property type="entry name" value="AAA+_ATPase"/>
</dbReference>
<feature type="transmembrane region" description="Helical" evidence="10">
    <location>
        <begin position="297"/>
        <end position="318"/>
    </location>
</feature>
<keyword evidence="2" id="KW-0813">Transport</keyword>
<dbReference type="PANTHER" id="PTHR24221">
    <property type="entry name" value="ATP-BINDING CASSETTE SUB-FAMILY B"/>
    <property type="match status" value="1"/>
</dbReference>
<feature type="domain" description="ABC transporter" evidence="11">
    <location>
        <begin position="619"/>
        <end position="853"/>
    </location>
</feature>
<reference evidence="13" key="2">
    <citation type="submission" date="2023-05" db="EMBL/GenBank/DDBJ databases">
        <authorList>
            <consortium name="Lawrence Berkeley National Laboratory"/>
            <person name="Steindorff A."/>
            <person name="Hensen N."/>
            <person name="Bonometti L."/>
            <person name="Westerberg I."/>
            <person name="Brannstrom I.O."/>
            <person name="Guillou S."/>
            <person name="Cros-Aarteil S."/>
            <person name="Calhoun S."/>
            <person name="Haridas S."/>
            <person name="Kuo A."/>
            <person name="Mondo S."/>
            <person name="Pangilinan J."/>
            <person name="Riley R."/>
            <person name="Labutti K."/>
            <person name="Andreopoulos B."/>
            <person name="Lipzen A."/>
            <person name="Chen C."/>
            <person name="Yanf M."/>
            <person name="Daum C."/>
            <person name="Ng V."/>
            <person name="Clum A."/>
            <person name="Ohm R."/>
            <person name="Martin F."/>
            <person name="Silar P."/>
            <person name="Natvig D."/>
            <person name="Lalanne C."/>
            <person name="Gautier V."/>
            <person name="Ament-Velasquez S.L."/>
            <person name="Kruys A."/>
            <person name="Hutchinson M.I."/>
            <person name="Powell A.J."/>
            <person name="Barry K."/>
            <person name="Miller A.N."/>
            <person name="Grigoriev I.V."/>
            <person name="Debuchy R."/>
            <person name="Gladieux P."/>
            <person name="Thoren M.H."/>
            <person name="Johannesson H."/>
        </authorList>
    </citation>
    <scope>NUCLEOTIDE SEQUENCE</scope>
    <source>
        <strain evidence="13">PSN293</strain>
    </source>
</reference>
<dbReference type="InterPro" id="IPR011527">
    <property type="entry name" value="ABC1_TM_dom"/>
</dbReference>
<dbReference type="FunFam" id="3.40.50.300:FF:000287">
    <property type="entry name" value="Multidrug ABC transporter ATP-binding protein"/>
    <property type="match status" value="1"/>
</dbReference>
<feature type="transmembrane region" description="Helical" evidence="10">
    <location>
        <begin position="33"/>
        <end position="56"/>
    </location>
</feature>
<dbReference type="PANTHER" id="PTHR24221:SF503">
    <property type="entry name" value="MITOCHONDRIAL POTASSIUM CHANNEL ATP-BINDING SUBUNIT"/>
    <property type="match status" value="1"/>
</dbReference>
<feature type="region of interest" description="Disordered" evidence="9">
    <location>
        <begin position="205"/>
        <end position="244"/>
    </location>
</feature>
<evidence type="ECO:0000256" key="4">
    <source>
        <dbReference type="ARBA" id="ARBA00022741"/>
    </source>
</evidence>
<dbReference type="Pfam" id="PF00005">
    <property type="entry name" value="ABC_tran"/>
    <property type="match status" value="1"/>
</dbReference>
<evidence type="ECO:0000256" key="6">
    <source>
        <dbReference type="ARBA" id="ARBA00022989"/>
    </source>
</evidence>
<dbReference type="Pfam" id="PF00664">
    <property type="entry name" value="ABC_membrane"/>
    <property type="match status" value="1"/>
</dbReference>
<evidence type="ECO:0000256" key="8">
    <source>
        <dbReference type="ARBA" id="ARBA00024363"/>
    </source>
</evidence>
<keyword evidence="5" id="KW-0067">ATP-binding</keyword>
<dbReference type="PROSITE" id="PS00211">
    <property type="entry name" value="ABC_TRANSPORTER_1"/>
    <property type="match status" value="1"/>
</dbReference>
<keyword evidence="3 10" id="KW-0812">Transmembrane</keyword>
<feature type="transmembrane region" description="Helical" evidence="10">
    <location>
        <begin position="273"/>
        <end position="291"/>
    </location>
</feature>
<dbReference type="CDD" id="cd18583">
    <property type="entry name" value="ABC_6TM_HMT1"/>
    <property type="match status" value="1"/>
</dbReference>
<evidence type="ECO:0000256" key="5">
    <source>
        <dbReference type="ARBA" id="ARBA00022840"/>
    </source>
</evidence>
<evidence type="ECO:0000313" key="13">
    <source>
        <dbReference type="EMBL" id="KAK4220223.1"/>
    </source>
</evidence>
<dbReference type="InterPro" id="IPR003439">
    <property type="entry name" value="ABC_transporter-like_ATP-bd"/>
</dbReference>
<evidence type="ECO:0000259" key="11">
    <source>
        <dbReference type="PROSITE" id="PS50893"/>
    </source>
</evidence>
<evidence type="ECO:0000256" key="7">
    <source>
        <dbReference type="ARBA" id="ARBA00023136"/>
    </source>
</evidence>
<evidence type="ECO:0000313" key="14">
    <source>
        <dbReference type="Proteomes" id="UP001301769"/>
    </source>
</evidence>
<organism evidence="13 14">
    <name type="scientific">Rhypophila decipiens</name>
    <dbReference type="NCBI Taxonomy" id="261697"/>
    <lineage>
        <taxon>Eukaryota</taxon>
        <taxon>Fungi</taxon>
        <taxon>Dikarya</taxon>
        <taxon>Ascomycota</taxon>
        <taxon>Pezizomycotina</taxon>
        <taxon>Sordariomycetes</taxon>
        <taxon>Sordariomycetidae</taxon>
        <taxon>Sordariales</taxon>
        <taxon>Naviculisporaceae</taxon>
        <taxon>Rhypophila</taxon>
    </lineage>
</organism>
<dbReference type="GO" id="GO:0140359">
    <property type="term" value="F:ABC-type transporter activity"/>
    <property type="evidence" value="ECO:0007669"/>
    <property type="project" value="InterPro"/>
</dbReference>
<dbReference type="InterPro" id="IPR017871">
    <property type="entry name" value="ABC_transporter-like_CS"/>
</dbReference>
<sequence length="939" mass="103653">MDLDPPIQNMDREETAFLASGFQPSSVLEILRYAYPITIFVYYIVCTVASIVTLQTMAPKETRIRRRLIMYLMSFNIFAYLAQVSTLLFDSLVRQKLPADQDSVVGLLSSILVFGMELALLSDTDKPVWYPLTGSFALAVLFEAAIGTLYLTTLSQEEVLTTAWFVEVSLIAARLLTFAVAFFSSIENFGRWRKEKATDAERQSLLKADNPEEQANGEGEDGYGSTSDSSSTSSQATAVSNTQTASKPKFESFWQKADRIAAERKEKALKENGSWFAYVKRFMIFFPYIWPSGRPSLQFRIALVGVCLLINNGLNVLIPRQIGIVMDSLYGINFKNPWVEVMIYVGFRIVASSAGISGIRSWLWYPVENYSSEALRTAAYSHVMRLSADFHDSKSSSDIQVAIIYGTRISDLIESVCFEVVPMFIDLSAAFIFLSVTFGPYEGFITAATAVVYLFITTQMMKRMKDPRRAQTSAYYEMSCVQSSGIHGWGTVAAFNQIKYEEDRQAMAVKKTISTSLQCQVQSLVSHGLQSLTLLSGLLAGTFLAIFQVTHGQATPGQFTMLLTYWAQLSSPLTFFASMSRRFAGTLLDAERLLEIMQTKATVVNKDGAPPLEFNGGHVKFENVSFSYDKKKDILKDISFTVSPGETVAFVGQTGAGKSTILRLLGRLYDVTGGSIKIDGQDIRDVELFSLREQIGVVHQSPVLFDDTIMENVRYAKRDATDDDVYEACKAACIHEQILNKSEGYQTVVGERGVKLSGGELQRVAIARAILKKPAVVLLDEATSAVDTETEQKIQEALKVLCKGRTTFVVAHRLSTIMNADRIIVIGDGEVAEEGSHDELIRANGKYADLWSRQVFLKPKDTDSTEGDENEDGNKGTGIVNDLSTEETKSVLANVKSTTSQKPADESQTDGANKKAALAEGSTEDGAKKSQSSGHKKEV</sequence>
<feature type="domain" description="ABC transmembrane type-1" evidence="12">
    <location>
        <begin position="302"/>
        <end position="585"/>
    </location>
</feature>
<dbReference type="Proteomes" id="UP001301769">
    <property type="component" value="Unassembled WGS sequence"/>
</dbReference>
<gene>
    <name evidence="13" type="ORF">QBC37DRAFT_3997</name>
</gene>
<dbReference type="SUPFAM" id="SSF90123">
    <property type="entry name" value="ABC transporter transmembrane region"/>
    <property type="match status" value="1"/>
</dbReference>
<dbReference type="InterPro" id="IPR027417">
    <property type="entry name" value="P-loop_NTPase"/>
</dbReference>
<evidence type="ECO:0000256" key="2">
    <source>
        <dbReference type="ARBA" id="ARBA00022448"/>
    </source>
</evidence>
<proteinExistence type="inferred from homology"/>
<protein>
    <recommendedName>
        <fullName evidence="15">Heavy metal tolerance protein</fullName>
    </recommendedName>
</protein>
<name>A0AAN7BDR0_9PEZI</name>
<dbReference type="SUPFAM" id="SSF52540">
    <property type="entry name" value="P-loop containing nucleoside triphosphate hydrolases"/>
    <property type="match status" value="1"/>
</dbReference>
<feature type="transmembrane region" description="Helical" evidence="10">
    <location>
        <begin position="128"/>
        <end position="151"/>
    </location>
</feature>
<evidence type="ECO:0000256" key="9">
    <source>
        <dbReference type="SAM" id="MobiDB-lite"/>
    </source>
</evidence>
<keyword evidence="4" id="KW-0547">Nucleotide-binding</keyword>
<dbReference type="GO" id="GO:0016020">
    <property type="term" value="C:membrane"/>
    <property type="evidence" value="ECO:0007669"/>
    <property type="project" value="UniProtKB-SubCell"/>
</dbReference>
<evidence type="ECO:0000256" key="1">
    <source>
        <dbReference type="ARBA" id="ARBA00004141"/>
    </source>
</evidence>
<keyword evidence="7 10" id="KW-0472">Membrane</keyword>
<dbReference type="PROSITE" id="PS50929">
    <property type="entry name" value="ABC_TM1F"/>
    <property type="match status" value="1"/>
</dbReference>
<dbReference type="Gene3D" id="1.20.1560.10">
    <property type="entry name" value="ABC transporter type 1, transmembrane domain"/>
    <property type="match status" value="1"/>
</dbReference>
<evidence type="ECO:0000256" key="10">
    <source>
        <dbReference type="SAM" id="Phobius"/>
    </source>
</evidence>
<dbReference type="PROSITE" id="PS50893">
    <property type="entry name" value="ABC_TRANSPORTER_2"/>
    <property type="match status" value="1"/>
</dbReference>
<dbReference type="InterPro" id="IPR039421">
    <property type="entry name" value="Type_1_exporter"/>
</dbReference>
<evidence type="ECO:0008006" key="15">
    <source>
        <dbReference type="Google" id="ProtNLM"/>
    </source>
</evidence>
<dbReference type="EMBL" id="MU858045">
    <property type="protein sequence ID" value="KAK4220223.1"/>
    <property type="molecule type" value="Genomic_DNA"/>
</dbReference>
<dbReference type="GO" id="GO:0016887">
    <property type="term" value="F:ATP hydrolysis activity"/>
    <property type="evidence" value="ECO:0007669"/>
    <property type="project" value="InterPro"/>
</dbReference>
<comment type="subcellular location">
    <subcellularLocation>
        <location evidence="1">Membrane</location>
        <topology evidence="1">Multi-pass membrane protein</topology>
    </subcellularLocation>
</comment>
<feature type="transmembrane region" description="Helical" evidence="10">
    <location>
        <begin position="104"/>
        <end position="121"/>
    </location>
</feature>
<feature type="transmembrane region" description="Helical" evidence="10">
    <location>
        <begin position="444"/>
        <end position="461"/>
    </location>
</feature>
<evidence type="ECO:0000259" key="12">
    <source>
        <dbReference type="PROSITE" id="PS50929"/>
    </source>
</evidence>
<dbReference type="GO" id="GO:0005524">
    <property type="term" value="F:ATP binding"/>
    <property type="evidence" value="ECO:0007669"/>
    <property type="project" value="UniProtKB-KW"/>
</dbReference>